<dbReference type="AlphaFoldDB" id="A0A7Z0DHN3"/>
<dbReference type="Pfam" id="PF13538">
    <property type="entry name" value="UvrD_C_2"/>
    <property type="match status" value="1"/>
</dbReference>
<dbReference type="InterPro" id="IPR027417">
    <property type="entry name" value="P-loop_NTPase"/>
</dbReference>
<feature type="domain" description="UvrD-like helicase C-terminal" evidence="3">
    <location>
        <begin position="823"/>
        <end position="862"/>
    </location>
</feature>
<dbReference type="Gene3D" id="2.30.30.940">
    <property type="match status" value="1"/>
</dbReference>
<dbReference type="SUPFAM" id="SSF55464">
    <property type="entry name" value="Origin of replication-binding domain, RBD-like"/>
    <property type="match status" value="1"/>
</dbReference>
<dbReference type="RefSeq" id="WP_218860485.1">
    <property type="nucleotide sequence ID" value="NZ_JACBZR010000001.1"/>
</dbReference>
<feature type="region of interest" description="Disordered" evidence="1">
    <location>
        <begin position="1151"/>
        <end position="1186"/>
    </location>
</feature>
<dbReference type="Gene3D" id="3.40.50.300">
    <property type="entry name" value="P-loop containing nucleotide triphosphate hydrolases"/>
    <property type="match status" value="2"/>
</dbReference>
<keyword evidence="5" id="KW-1185">Reference proteome</keyword>
<dbReference type="EMBL" id="JACBZR010000001">
    <property type="protein sequence ID" value="NYI75492.1"/>
    <property type="molecule type" value="Genomic_DNA"/>
</dbReference>
<dbReference type="Pfam" id="PF08751">
    <property type="entry name" value="TrwC"/>
    <property type="match status" value="1"/>
</dbReference>
<dbReference type="Proteomes" id="UP000564496">
    <property type="component" value="Unassembled WGS sequence"/>
</dbReference>
<evidence type="ECO:0000259" key="2">
    <source>
        <dbReference type="Pfam" id="PF08751"/>
    </source>
</evidence>
<evidence type="ECO:0000256" key="1">
    <source>
        <dbReference type="SAM" id="MobiDB-lite"/>
    </source>
</evidence>
<evidence type="ECO:0000313" key="5">
    <source>
        <dbReference type="Proteomes" id="UP000564496"/>
    </source>
</evidence>
<dbReference type="InterPro" id="IPR014862">
    <property type="entry name" value="TrwC"/>
</dbReference>
<dbReference type="SUPFAM" id="SSF52540">
    <property type="entry name" value="P-loop containing nucleoside triphosphate hydrolases"/>
    <property type="match status" value="2"/>
</dbReference>
<feature type="region of interest" description="Disordered" evidence="1">
    <location>
        <begin position="871"/>
        <end position="892"/>
    </location>
</feature>
<evidence type="ECO:0000313" key="4">
    <source>
        <dbReference type="EMBL" id="NYI75492.1"/>
    </source>
</evidence>
<dbReference type="InterPro" id="IPR027785">
    <property type="entry name" value="UvrD-like_helicase_C"/>
</dbReference>
<feature type="domain" description="TrwC relaxase" evidence="2">
    <location>
        <begin position="8"/>
        <end position="319"/>
    </location>
</feature>
<comment type="caution">
    <text evidence="4">The sequence shown here is derived from an EMBL/GenBank/DDBJ whole genome shotgun (WGS) entry which is preliminary data.</text>
</comment>
<proteinExistence type="predicted"/>
<protein>
    <submittedName>
        <fullName evidence="4">Conjugative relaxase-like TrwC/TraI family protein</fullName>
    </submittedName>
</protein>
<name>A0A7Z0DHN3_9ACTN</name>
<evidence type="ECO:0000259" key="3">
    <source>
        <dbReference type="Pfam" id="PF13538"/>
    </source>
</evidence>
<accession>A0A7Z0DHN3</accession>
<organism evidence="4 5">
    <name type="scientific">Nocardioides panzhihuensis</name>
    <dbReference type="NCBI Taxonomy" id="860243"/>
    <lineage>
        <taxon>Bacteria</taxon>
        <taxon>Bacillati</taxon>
        <taxon>Actinomycetota</taxon>
        <taxon>Actinomycetes</taxon>
        <taxon>Propionibacteriales</taxon>
        <taxon>Nocardioidaceae</taxon>
        <taxon>Nocardioides</taxon>
    </lineage>
</organism>
<dbReference type="CDD" id="cd18809">
    <property type="entry name" value="SF1_C_RecD"/>
    <property type="match status" value="1"/>
</dbReference>
<dbReference type="NCBIfam" id="NF041492">
    <property type="entry name" value="MobF"/>
    <property type="match status" value="1"/>
</dbReference>
<sequence>MTIHKLAAGSGYEYLTRQVAAADSTELGSTPLADYYEAKGEAPGRWLGSGLADLSGIEPGQVVTAEQMGHLFGEGTHPVTGAALGRPQRKGGVAGFDLTFSPVKSVSALWAVAPPPVARAIEEAHEAAVADALAYVEREVLFTREGTDGARQVETRGLVAAAFRHRDTRAGDPDLHTHVAVANKVQTLGGKWLSIYGSVLFAHTVAISETYNTALEARLRERLGVRFTERAGRAREKRTVREIVGVDPGLCGFWSRRRLSIVDAERDLAETFVREHGRAPTAKEERALAQQANLATRDRKHDPVSEAEQRRIWRREAAHVLGSPDAVGQILRDAVAPRVAPPTGASPGWHSQAWVEEAAERVVLALEEHRATWQSWHLRAEAQRQVRAGSEVPSHVLPSVVASVEEVVRSRLINLTPEPPDHLADGVPVPALLHRRDGTSVYRHSGSDRYTSLRILEAEQRLVEAGALTSDFRFTHEEVEVSLRRAEIGGGLRLNAGQRALVRSMATSGHRLRVALAPAGSGKTTAVRALARVWADHGYPAVGLAPSAAAAAVLREATGMPCETLAKLDYNVTTALPGRDPGGFAGRIRAGSLVVIDEAGMADTPALARVVGHCLDRGATVRLVGDDQQLAAVGAGGVLRDIVTQYGADRLEEVVRFTDPAEAAASLDLRAGDPAALGFYFDSERIHTGDTETALAEVFDQWARAHAAEVDALMLAPTRDLVADLNARARAARLAEASSRQSRGHRGAEVALADGNQASVGDVVITRRNNRRLGLSGTDWVKNGDRWTITKVRRDGGLKVVNQASGLSVVLPPDYVADHLELGYASTVHTAQGLTAEAMYGIITGTETRQLLYTMLTRGRTENHLHVIIDPDNDTCGPDRGAPGAGTTSDPVLPGILEQLSVGPVLEEIIARDGAAVSATTVRLRGASTSEHLRDAVTRYTDAVTLATQHTYQGSWEDALEAAGQGPLPWLPAVPADVTTHETWGPYLSALGDLVTAQATTFRSNTDDQAHDTEPPTWAKRHADVLDKDRGLYDEIRLWRAATGVPDDDHRLTGKPTNTPGAAAYQRSLQRRYEAALPDSVQAWAEKVATYAGGRDEHTLDLARFLDRLDHDGHNAAAMLHRAAAIRPLPAKRASEALGYRIQQQLRPALYPPDPASGLRRPEHEISPTSGPGHRDPYRNNPGIGM</sequence>
<reference evidence="4 5" key="1">
    <citation type="submission" date="2020-07" db="EMBL/GenBank/DDBJ databases">
        <title>Sequencing the genomes of 1000 actinobacteria strains.</title>
        <authorList>
            <person name="Klenk H.-P."/>
        </authorList>
    </citation>
    <scope>NUCLEOTIDE SEQUENCE [LARGE SCALE GENOMIC DNA]</scope>
    <source>
        <strain evidence="4 5">DSM 26487</strain>
    </source>
</reference>
<dbReference type="Pfam" id="PF13604">
    <property type="entry name" value="AAA_30"/>
    <property type="match status" value="1"/>
</dbReference>
<gene>
    <name evidence="4" type="ORF">BJ988_000140</name>
</gene>